<dbReference type="HOGENOM" id="CLU_2338008_0_0_1"/>
<feature type="transmembrane region" description="Helical" evidence="1">
    <location>
        <begin position="7"/>
        <end position="25"/>
    </location>
</feature>
<name>L1JE65_GUITC</name>
<dbReference type="Proteomes" id="UP000011087">
    <property type="component" value="Unassembled WGS sequence"/>
</dbReference>
<dbReference type="KEGG" id="gtt:GUITHDRAFT_107603"/>
<evidence type="ECO:0000313" key="4">
    <source>
        <dbReference type="Proteomes" id="UP000011087"/>
    </source>
</evidence>
<organism evidence="2">
    <name type="scientific">Guillardia theta (strain CCMP2712)</name>
    <name type="common">Cryptophyte</name>
    <dbReference type="NCBI Taxonomy" id="905079"/>
    <lineage>
        <taxon>Eukaryota</taxon>
        <taxon>Cryptophyceae</taxon>
        <taxon>Pyrenomonadales</taxon>
        <taxon>Geminigeraceae</taxon>
        <taxon>Guillardia</taxon>
    </lineage>
</organism>
<dbReference type="PaxDb" id="55529-EKX46400"/>
<reference evidence="4" key="2">
    <citation type="submission" date="2012-11" db="EMBL/GenBank/DDBJ databases">
        <authorList>
            <person name="Kuo A."/>
            <person name="Curtis B.A."/>
            <person name="Tanifuji G."/>
            <person name="Burki F."/>
            <person name="Gruber A."/>
            <person name="Irimia M."/>
            <person name="Maruyama S."/>
            <person name="Arias M.C."/>
            <person name="Ball S.G."/>
            <person name="Gile G.H."/>
            <person name="Hirakawa Y."/>
            <person name="Hopkins J.F."/>
            <person name="Rensing S.A."/>
            <person name="Schmutz J."/>
            <person name="Symeonidi A."/>
            <person name="Elias M."/>
            <person name="Eveleigh R.J."/>
            <person name="Herman E.K."/>
            <person name="Klute M.J."/>
            <person name="Nakayama T."/>
            <person name="Obornik M."/>
            <person name="Reyes-Prieto A."/>
            <person name="Armbrust E.V."/>
            <person name="Aves S.J."/>
            <person name="Beiko R.G."/>
            <person name="Coutinho P."/>
            <person name="Dacks J.B."/>
            <person name="Durnford D.G."/>
            <person name="Fast N.M."/>
            <person name="Green B.R."/>
            <person name="Grisdale C."/>
            <person name="Hempe F."/>
            <person name="Henrissat B."/>
            <person name="Hoppner M.P."/>
            <person name="Ishida K.-I."/>
            <person name="Kim E."/>
            <person name="Koreny L."/>
            <person name="Kroth P.G."/>
            <person name="Liu Y."/>
            <person name="Malik S.-B."/>
            <person name="Maier U.G."/>
            <person name="McRose D."/>
            <person name="Mock T."/>
            <person name="Neilson J.A."/>
            <person name="Onodera N.T."/>
            <person name="Poole A.M."/>
            <person name="Pritham E.J."/>
            <person name="Richards T.A."/>
            <person name="Rocap G."/>
            <person name="Roy S.W."/>
            <person name="Sarai C."/>
            <person name="Schaack S."/>
            <person name="Shirato S."/>
            <person name="Slamovits C.H."/>
            <person name="Spencer D.F."/>
            <person name="Suzuki S."/>
            <person name="Worden A.Z."/>
            <person name="Zauner S."/>
            <person name="Barry K."/>
            <person name="Bell C."/>
            <person name="Bharti A.K."/>
            <person name="Crow J.A."/>
            <person name="Grimwood J."/>
            <person name="Kramer R."/>
            <person name="Lindquist E."/>
            <person name="Lucas S."/>
            <person name="Salamov A."/>
            <person name="McFadden G.I."/>
            <person name="Lane C.E."/>
            <person name="Keeling P.J."/>
            <person name="Gray M.W."/>
            <person name="Grigoriev I.V."/>
            <person name="Archibald J.M."/>
        </authorList>
    </citation>
    <scope>NUCLEOTIDE SEQUENCE</scope>
    <source>
        <strain evidence="4">CCMP2712</strain>
    </source>
</reference>
<reference evidence="2 4" key="1">
    <citation type="journal article" date="2012" name="Nature">
        <title>Algal genomes reveal evolutionary mosaicism and the fate of nucleomorphs.</title>
        <authorList>
            <consortium name="DOE Joint Genome Institute"/>
            <person name="Curtis B.A."/>
            <person name="Tanifuji G."/>
            <person name="Burki F."/>
            <person name="Gruber A."/>
            <person name="Irimia M."/>
            <person name="Maruyama S."/>
            <person name="Arias M.C."/>
            <person name="Ball S.G."/>
            <person name="Gile G.H."/>
            <person name="Hirakawa Y."/>
            <person name="Hopkins J.F."/>
            <person name="Kuo A."/>
            <person name="Rensing S.A."/>
            <person name="Schmutz J."/>
            <person name="Symeonidi A."/>
            <person name="Elias M."/>
            <person name="Eveleigh R.J."/>
            <person name="Herman E.K."/>
            <person name="Klute M.J."/>
            <person name="Nakayama T."/>
            <person name="Obornik M."/>
            <person name="Reyes-Prieto A."/>
            <person name="Armbrust E.V."/>
            <person name="Aves S.J."/>
            <person name="Beiko R.G."/>
            <person name="Coutinho P."/>
            <person name="Dacks J.B."/>
            <person name="Durnford D.G."/>
            <person name="Fast N.M."/>
            <person name="Green B.R."/>
            <person name="Grisdale C.J."/>
            <person name="Hempel F."/>
            <person name="Henrissat B."/>
            <person name="Hoppner M.P."/>
            <person name="Ishida K."/>
            <person name="Kim E."/>
            <person name="Koreny L."/>
            <person name="Kroth P.G."/>
            <person name="Liu Y."/>
            <person name="Malik S.B."/>
            <person name="Maier U.G."/>
            <person name="McRose D."/>
            <person name="Mock T."/>
            <person name="Neilson J.A."/>
            <person name="Onodera N.T."/>
            <person name="Poole A.M."/>
            <person name="Pritham E.J."/>
            <person name="Richards T.A."/>
            <person name="Rocap G."/>
            <person name="Roy S.W."/>
            <person name="Sarai C."/>
            <person name="Schaack S."/>
            <person name="Shirato S."/>
            <person name="Slamovits C.H."/>
            <person name="Spencer D.F."/>
            <person name="Suzuki S."/>
            <person name="Worden A.Z."/>
            <person name="Zauner S."/>
            <person name="Barry K."/>
            <person name="Bell C."/>
            <person name="Bharti A.K."/>
            <person name="Crow J.A."/>
            <person name="Grimwood J."/>
            <person name="Kramer R."/>
            <person name="Lindquist E."/>
            <person name="Lucas S."/>
            <person name="Salamov A."/>
            <person name="McFadden G.I."/>
            <person name="Lane C.E."/>
            <person name="Keeling P.J."/>
            <person name="Gray M.W."/>
            <person name="Grigoriev I.V."/>
            <person name="Archibald J.M."/>
        </authorList>
    </citation>
    <scope>NUCLEOTIDE SEQUENCE</scope>
    <source>
        <strain evidence="2 4">CCMP2712</strain>
    </source>
</reference>
<dbReference type="GeneID" id="17303052"/>
<keyword evidence="1" id="KW-0812">Transmembrane</keyword>
<keyword evidence="4" id="KW-1185">Reference proteome</keyword>
<gene>
    <name evidence="2" type="ORF">GUITHDRAFT_107603</name>
</gene>
<evidence type="ECO:0000313" key="3">
    <source>
        <dbReference type="EnsemblProtists" id="EKX46400"/>
    </source>
</evidence>
<feature type="transmembrane region" description="Helical" evidence="1">
    <location>
        <begin position="31"/>
        <end position="50"/>
    </location>
</feature>
<accession>L1JE65</accession>
<proteinExistence type="predicted"/>
<keyword evidence="1" id="KW-0472">Membrane</keyword>
<dbReference type="EMBL" id="JH992994">
    <property type="protein sequence ID" value="EKX46400.1"/>
    <property type="molecule type" value="Genomic_DNA"/>
</dbReference>
<dbReference type="AlphaFoldDB" id="L1JE65"/>
<reference evidence="3" key="3">
    <citation type="submission" date="2016-03" db="UniProtKB">
        <authorList>
            <consortium name="EnsemblProtists"/>
        </authorList>
    </citation>
    <scope>IDENTIFICATION</scope>
</reference>
<evidence type="ECO:0000313" key="2">
    <source>
        <dbReference type="EMBL" id="EKX46400.1"/>
    </source>
</evidence>
<dbReference type="EnsemblProtists" id="EKX46400">
    <property type="protein sequence ID" value="EKX46400"/>
    <property type="gene ID" value="GUITHDRAFT_107603"/>
</dbReference>
<dbReference type="RefSeq" id="XP_005833380.1">
    <property type="nucleotide sequence ID" value="XM_005833323.1"/>
</dbReference>
<protein>
    <submittedName>
        <fullName evidence="2 3">Uncharacterized protein</fullName>
    </submittedName>
</protein>
<sequence>MIHECLVLELGAVSSAILFGMQVALRSSGAYVRLVALLFFLVLMAIREYLRTCSRKSAVKHQAELDQSKWQKPFVTAQRSQQTCGNFAWRTFKQAKGM</sequence>
<keyword evidence="1" id="KW-1133">Transmembrane helix</keyword>
<evidence type="ECO:0000256" key="1">
    <source>
        <dbReference type="SAM" id="Phobius"/>
    </source>
</evidence>